<dbReference type="SUPFAM" id="SSF88723">
    <property type="entry name" value="PIN domain-like"/>
    <property type="match status" value="1"/>
</dbReference>
<protein>
    <submittedName>
        <fullName evidence="2">NEQ313</fullName>
    </submittedName>
</protein>
<name>Q74NH7_NANEQ</name>
<organism evidence="2 3">
    <name type="scientific">Nanoarchaeum equitans (strain Kin4-M)</name>
    <dbReference type="NCBI Taxonomy" id="228908"/>
    <lineage>
        <taxon>Archaea</taxon>
        <taxon>Nanobdellota</taxon>
        <taxon>Candidatus Nanoarchaeia</taxon>
        <taxon>Nanoarchaeales</taxon>
        <taxon>Nanoarchaeaceae</taxon>
        <taxon>Nanoarchaeum</taxon>
    </lineage>
</organism>
<feature type="domain" description="VapC9 PIN-like" evidence="1">
    <location>
        <begin position="10"/>
        <end position="123"/>
    </location>
</feature>
<proteinExistence type="predicted"/>
<dbReference type="InterPro" id="IPR029060">
    <property type="entry name" value="PIN-like_dom_sf"/>
</dbReference>
<dbReference type="Pfam" id="PF18477">
    <property type="entry name" value="PIN_9"/>
    <property type="match status" value="1"/>
</dbReference>
<dbReference type="Proteomes" id="UP000000578">
    <property type="component" value="Chromosome"/>
</dbReference>
<dbReference type="EnsemblBacteria" id="AAR39162">
    <property type="protein sequence ID" value="AAR39162"/>
    <property type="gene ID" value="NEQ313"/>
</dbReference>
<accession>Q74NH7</accession>
<dbReference type="InterPro" id="IPR041120">
    <property type="entry name" value="PIN_9"/>
</dbReference>
<keyword evidence="3" id="KW-1185">Reference proteome</keyword>
<dbReference type="EMBL" id="AE017199">
    <property type="protein sequence ID" value="AAR39162.1"/>
    <property type="molecule type" value="Genomic_DNA"/>
</dbReference>
<dbReference type="STRING" id="228908.NEQ313"/>
<sequence>MVENKNGMRIILDTNAIMAIFNYGIDIIDLINKKYKAEYYVTKSILNELKAIANDPKRKGRYRRNAKLALQYLKIINAQILNLDGKTDEILKDLSKDFVILTLDKDLKREIIKKGGFYMELRGGKLYTNYPDL</sequence>
<gene>
    <name evidence="2" type="ordered locus">NEQ313</name>
</gene>
<evidence type="ECO:0000259" key="1">
    <source>
        <dbReference type="Pfam" id="PF18477"/>
    </source>
</evidence>
<reference evidence="2 3" key="1">
    <citation type="journal article" date="2003" name="Proc. Natl. Acad. Sci. U.S.A.">
        <title>The genome of Nanoarchaeum equitans: insights into early archaeal evolution and derived parasitism.</title>
        <authorList>
            <person name="Waters E."/>
            <person name="Hohn M.J."/>
            <person name="Ahel I."/>
            <person name="Graham D.E."/>
            <person name="Adams M.D."/>
            <person name="Barnstead M."/>
            <person name="Beeson K.Y."/>
            <person name="Bibbs L."/>
            <person name="Bolanos R."/>
            <person name="Keller M."/>
            <person name="Kretz K."/>
            <person name="Lin X."/>
            <person name="Mathur E."/>
            <person name="Ni J."/>
            <person name="Podar M."/>
            <person name="Richardson T."/>
            <person name="Sutton G.G."/>
            <person name="Simon M."/>
            <person name="Soll D."/>
            <person name="Stetter K.O."/>
            <person name="Short J.M."/>
            <person name="Noordewier M."/>
        </authorList>
    </citation>
    <scope>NUCLEOTIDE SEQUENCE [LARGE SCALE GENOMIC DNA]</scope>
    <source>
        <strain evidence="2 3">Kin4-M</strain>
    </source>
</reference>
<dbReference type="KEGG" id="neq:NEQ313"/>
<dbReference type="HOGENOM" id="CLU_1901979_0_0_2"/>
<evidence type="ECO:0000313" key="2">
    <source>
        <dbReference type="EMBL" id="AAR39162.1"/>
    </source>
</evidence>
<evidence type="ECO:0000313" key="3">
    <source>
        <dbReference type="Proteomes" id="UP000000578"/>
    </source>
</evidence>
<dbReference type="Gene3D" id="3.40.50.1010">
    <property type="entry name" value="5'-nuclease"/>
    <property type="match status" value="1"/>
</dbReference>
<dbReference type="BioCyc" id="NEQU228908:GJB6-335-MONOMER"/>
<dbReference type="AlphaFoldDB" id="Q74NH7"/>